<dbReference type="RefSeq" id="WP_040038823.1">
    <property type="nucleotide sequence ID" value="NZ_JWJG01000028.1"/>
</dbReference>
<comment type="caution">
    <text evidence="1">The sequence shown here is derived from an EMBL/GenBank/DDBJ whole genome shotgun (WGS) entry which is preliminary data.</text>
</comment>
<dbReference type="OrthoDB" id="8778357at2"/>
<organism evidence="1 2">
    <name type="scientific">Noviherbaspirillum autotrophicum</name>
    <dbReference type="NCBI Taxonomy" id="709839"/>
    <lineage>
        <taxon>Bacteria</taxon>
        <taxon>Pseudomonadati</taxon>
        <taxon>Pseudomonadota</taxon>
        <taxon>Betaproteobacteria</taxon>
        <taxon>Burkholderiales</taxon>
        <taxon>Oxalobacteraceae</taxon>
        <taxon>Noviherbaspirillum</taxon>
    </lineage>
</organism>
<dbReference type="EMBL" id="JWJG01000028">
    <property type="protein sequence ID" value="KIF79912.1"/>
    <property type="molecule type" value="Genomic_DNA"/>
</dbReference>
<name>A0A0C1YHG9_9BURK</name>
<keyword evidence="2" id="KW-1185">Reference proteome</keyword>
<dbReference type="Proteomes" id="UP000031572">
    <property type="component" value="Unassembled WGS sequence"/>
</dbReference>
<reference evidence="1 2" key="1">
    <citation type="submission" date="2014-12" db="EMBL/GenBank/DDBJ databases">
        <title>Denitrispirillum autotrophicum gen. nov., sp. nov., Denitrifying, Facultatively Autotrophic Bacteria Isolated from Rice Paddy Soil.</title>
        <authorList>
            <person name="Ishii S."/>
            <person name="Ashida N."/>
            <person name="Ohno H."/>
            <person name="Otsuka S."/>
            <person name="Yokota A."/>
            <person name="Senoo K."/>
        </authorList>
    </citation>
    <scope>NUCLEOTIDE SEQUENCE [LARGE SCALE GENOMIC DNA]</scope>
    <source>
        <strain evidence="1 2">TSA66</strain>
    </source>
</reference>
<sequence length="74" mass="8162">MEHTAGEHVKYKGYTIFPMPALSAGALWLGGYEITKDGTPVSVRKNIFPGFFYSEAAWNDSIGHAKIEIDNLAM</sequence>
<protein>
    <submittedName>
        <fullName evidence="1">Uncharacterized protein</fullName>
    </submittedName>
</protein>
<gene>
    <name evidence="1" type="ORF">TSA66_02200</name>
</gene>
<accession>A0A0C1YHG9</accession>
<dbReference type="STRING" id="709839.TSA66_02200"/>
<dbReference type="AlphaFoldDB" id="A0A0C1YHG9"/>
<proteinExistence type="predicted"/>
<evidence type="ECO:0000313" key="1">
    <source>
        <dbReference type="EMBL" id="KIF79912.1"/>
    </source>
</evidence>
<evidence type="ECO:0000313" key="2">
    <source>
        <dbReference type="Proteomes" id="UP000031572"/>
    </source>
</evidence>